<dbReference type="HOGENOM" id="CLU_2770806_0_0_6"/>
<dbReference type="RefSeq" id="WP_006872708.1">
    <property type="nucleotide sequence ID" value="NZ_JH413849.1"/>
</dbReference>
<sequence length="65" mass="8205">MDLHEDYDDQSFSDYKYDDDIDIKHRKNVRRLLEERLERKRLKDEFKDDFDELSGEFDWDMLENK</sequence>
<name>G9EU54_9GAMM</name>
<dbReference type="EMBL" id="JH413849">
    <property type="protein sequence ID" value="EHL29128.1"/>
    <property type="molecule type" value="Genomic_DNA"/>
</dbReference>
<evidence type="ECO:0000313" key="2">
    <source>
        <dbReference type="Proteomes" id="UP000002770"/>
    </source>
</evidence>
<reference evidence="1 2" key="1">
    <citation type="journal article" date="2011" name="BMC Genomics">
        <title>Insight into cross-talk between intra-amoebal pathogens.</title>
        <authorList>
            <person name="Gimenez G."/>
            <person name="Bertelli C."/>
            <person name="Moliner C."/>
            <person name="Robert C."/>
            <person name="Raoult D."/>
            <person name="Fournier P.E."/>
            <person name="Greub G."/>
        </authorList>
    </citation>
    <scope>NUCLEOTIDE SEQUENCE [LARGE SCALE GENOMIC DNA]</scope>
    <source>
        <strain evidence="1 2">LLAP12</strain>
    </source>
</reference>
<dbReference type="STRING" id="658187.LDG_8844"/>
<dbReference type="AlphaFoldDB" id="G9EU54"/>
<organism evidence="1 2">
    <name type="scientific">Legionella drancourtii LLAP12</name>
    <dbReference type="NCBI Taxonomy" id="658187"/>
    <lineage>
        <taxon>Bacteria</taxon>
        <taxon>Pseudomonadati</taxon>
        <taxon>Pseudomonadota</taxon>
        <taxon>Gammaproteobacteria</taxon>
        <taxon>Legionellales</taxon>
        <taxon>Legionellaceae</taxon>
        <taxon>Legionella</taxon>
    </lineage>
</organism>
<protein>
    <submittedName>
        <fullName evidence="1">Uncharacterized protein</fullName>
    </submittedName>
</protein>
<evidence type="ECO:0000313" key="1">
    <source>
        <dbReference type="EMBL" id="EHL29128.1"/>
    </source>
</evidence>
<proteinExistence type="predicted"/>
<keyword evidence="2" id="KW-1185">Reference proteome</keyword>
<dbReference type="Proteomes" id="UP000002770">
    <property type="component" value="Unassembled WGS sequence"/>
</dbReference>
<accession>G9EU54</accession>
<gene>
    <name evidence="1" type="ORF">LDG_8844</name>
</gene>
<dbReference type="InParanoid" id="G9EU54"/>